<dbReference type="RefSeq" id="WP_347609029.1">
    <property type="nucleotide sequence ID" value="NZ_JBDPZC010000003.1"/>
</dbReference>
<organism evidence="7 8">
    <name type="scientific">Roseateles flavus</name>
    <dbReference type="NCBI Taxonomy" id="3149041"/>
    <lineage>
        <taxon>Bacteria</taxon>
        <taxon>Pseudomonadati</taxon>
        <taxon>Pseudomonadota</taxon>
        <taxon>Betaproteobacteria</taxon>
        <taxon>Burkholderiales</taxon>
        <taxon>Sphaerotilaceae</taxon>
        <taxon>Roseateles</taxon>
    </lineage>
</organism>
<evidence type="ECO:0000256" key="4">
    <source>
        <dbReference type="ARBA" id="ARBA00023136"/>
    </source>
</evidence>
<feature type="compositionally biased region" description="Pro residues" evidence="5">
    <location>
        <begin position="280"/>
        <end position="300"/>
    </location>
</feature>
<feature type="transmembrane region" description="Helical" evidence="6">
    <location>
        <begin position="130"/>
        <end position="152"/>
    </location>
</feature>
<keyword evidence="3 6" id="KW-1133">Transmembrane helix</keyword>
<sequence length="300" mass="33074">MLSTLSRVADAFWRAAAYCLHPRVIGLSLLPLLIAGPLAWALMYFFWEPALDSVRASLESWRLIETVLTWLDHVGLQGLRTAIAPLVLLSMAVPALLVFSLLLVAVFMTPGMSKLVAQRRFPGLERKQGAPFWLSVAWSLGHTLLALLALLLSMPFWLIPPLALFLPPLIWGWLGYRVFAFDVLAEHASRIERRRILAEHKVPLLGLGLLTGFLGAAPTAIWAFGVLSLALAPFLILGSVFLYTLVFAFSSLWFAHYCLQALHELRQSRAAEAPGDLLDPLPPGQTPPPALEVVPELPPQ</sequence>
<evidence type="ECO:0000256" key="6">
    <source>
        <dbReference type="SAM" id="Phobius"/>
    </source>
</evidence>
<gene>
    <name evidence="7" type="ORF">ABDJ40_09495</name>
</gene>
<dbReference type="EMBL" id="JBDPZC010000003">
    <property type="protein sequence ID" value="MEO3712995.1"/>
    <property type="molecule type" value="Genomic_DNA"/>
</dbReference>
<keyword evidence="8" id="KW-1185">Reference proteome</keyword>
<dbReference type="Pfam" id="PF07264">
    <property type="entry name" value="EI24"/>
    <property type="match status" value="1"/>
</dbReference>
<comment type="caution">
    <text evidence="7">The sequence shown here is derived from an EMBL/GenBank/DDBJ whole genome shotgun (WGS) entry which is preliminary data.</text>
</comment>
<feature type="transmembrane region" description="Helical" evidence="6">
    <location>
        <begin position="24"/>
        <end position="47"/>
    </location>
</feature>
<evidence type="ECO:0000256" key="3">
    <source>
        <dbReference type="ARBA" id="ARBA00022989"/>
    </source>
</evidence>
<reference evidence="7 8" key="1">
    <citation type="submission" date="2024-05" db="EMBL/GenBank/DDBJ databases">
        <title>Roseateles sp. 2.12 16S ribosomal RNA gene Genome sequencing and assembly.</title>
        <authorList>
            <person name="Woo H."/>
        </authorList>
    </citation>
    <scope>NUCLEOTIDE SEQUENCE [LARGE SCALE GENOMIC DNA]</scope>
    <source>
        <strain evidence="7 8">2.12</strain>
    </source>
</reference>
<evidence type="ECO:0000313" key="8">
    <source>
        <dbReference type="Proteomes" id="UP001462640"/>
    </source>
</evidence>
<comment type="subcellular location">
    <subcellularLocation>
        <location evidence="1">Membrane</location>
        <topology evidence="1">Multi-pass membrane protein</topology>
    </subcellularLocation>
</comment>
<proteinExistence type="predicted"/>
<dbReference type="Proteomes" id="UP001462640">
    <property type="component" value="Unassembled WGS sequence"/>
</dbReference>
<name>A0ABV0GD57_9BURK</name>
<keyword evidence="4 6" id="KW-0472">Membrane</keyword>
<evidence type="ECO:0000313" key="7">
    <source>
        <dbReference type="EMBL" id="MEO3712995.1"/>
    </source>
</evidence>
<feature type="transmembrane region" description="Helical" evidence="6">
    <location>
        <begin position="230"/>
        <end position="259"/>
    </location>
</feature>
<accession>A0ABV0GD57</accession>
<feature type="transmembrane region" description="Helical" evidence="6">
    <location>
        <begin position="158"/>
        <end position="181"/>
    </location>
</feature>
<protein>
    <submittedName>
        <fullName evidence="7">EI24 domain-containing protein</fullName>
    </submittedName>
</protein>
<evidence type="ECO:0000256" key="5">
    <source>
        <dbReference type="SAM" id="MobiDB-lite"/>
    </source>
</evidence>
<feature type="region of interest" description="Disordered" evidence="5">
    <location>
        <begin position="274"/>
        <end position="300"/>
    </location>
</feature>
<dbReference type="InterPro" id="IPR059112">
    <property type="entry name" value="CysZ/EI24"/>
</dbReference>
<feature type="transmembrane region" description="Helical" evidence="6">
    <location>
        <begin position="202"/>
        <end position="224"/>
    </location>
</feature>
<evidence type="ECO:0000256" key="2">
    <source>
        <dbReference type="ARBA" id="ARBA00022692"/>
    </source>
</evidence>
<feature type="transmembrane region" description="Helical" evidence="6">
    <location>
        <begin position="82"/>
        <end position="109"/>
    </location>
</feature>
<evidence type="ECO:0000256" key="1">
    <source>
        <dbReference type="ARBA" id="ARBA00004141"/>
    </source>
</evidence>
<keyword evidence="2 6" id="KW-0812">Transmembrane</keyword>